<sequence length="179" mass="19800">MFGESALRALLTVASLVGGAVGAGNRDGVNPRQVCNPSTGNETAYDFQFFNVYNNETFDMAQFRGKLTLAVNQEPAWNGVELMNGINHVRPGNGFVPNFPLTWKIQSLCAATTRMIVTPALYSPVFMEDIRWNYEKFLIGPDGRPIYRYGPDVDPAIDVQMHADIRAQLAKMKNDPVVG</sequence>
<evidence type="ECO:0000313" key="6">
    <source>
        <dbReference type="Proteomes" id="UP001164746"/>
    </source>
</evidence>
<comment type="similarity">
    <text evidence="1">Belongs to the glutathione peroxidase family.</text>
</comment>
<organism evidence="5 6">
    <name type="scientific">Mya arenaria</name>
    <name type="common">Soft-shell clam</name>
    <dbReference type="NCBI Taxonomy" id="6604"/>
    <lineage>
        <taxon>Eukaryota</taxon>
        <taxon>Metazoa</taxon>
        <taxon>Spiralia</taxon>
        <taxon>Lophotrochozoa</taxon>
        <taxon>Mollusca</taxon>
        <taxon>Bivalvia</taxon>
        <taxon>Autobranchia</taxon>
        <taxon>Heteroconchia</taxon>
        <taxon>Euheterodonta</taxon>
        <taxon>Imparidentia</taxon>
        <taxon>Neoheterodontei</taxon>
        <taxon>Myida</taxon>
        <taxon>Myoidea</taxon>
        <taxon>Myidae</taxon>
        <taxon>Mya</taxon>
    </lineage>
</organism>
<evidence type="ECO:0000256" key="3">
    <source>
        <dbReference type="ARBA" id="ARBA00023002"/>
    </source>
</evidence>
<keyword evidence="2" id="KW-0575">Peroxidase</keyword>
<dbReference type="PROSITE" id="PS51355">
    <property type="entry name" value="GLUTATHIONE_PEROXID_3"/>
    <property type="match status" value="1"/>
</dbReference>
<accession>A0ABY7E2M2</accession>
<dbReference type="InterPro" id="IPR036249">
    <property type="entry name" value="Thioredoxin-like_sf"/>
</dbReference>
<evidence type="ECO:0000313" key="5">
    <source>
        <dbReference type="EMBL" id="WAR04250.1"/>
    </source>
</evidence>
<proteinExistence type="inferred from homology"/>
<keyword evidence="3" id="KW-0560">Oxidoreductase</keyword>
<dbReference type="PANTHER" id="PTHR11592:SF81">
    <property type="entry name" value="GLUTATHIONE PEROXIDASE"/>
    <property type="match status" value="1"/>
</dbReference>
<keyword evidence="4" id="KW-0732">Signal</keyword>
<keyword evidence="6" id="KW-1185">Reference proteome</keyword>
<dbReference type="SUPFAM" id="SSF52833">
    <property type="entry name" value="Thioredoxin-like"/>
    <property type="match status" value="1"/>
</dbReference>
<evidence type="ECO:0000256" key="2">
    <source>
        <dbReference type="ARBA" id="ARBA00022559"/>
    </source>
</evidence>
<dbReference type="InterPro" id="IPR000889">
    <property type="entry name" value="Glutathione_peroxidase"/>
</dbReference>
<evidence type="ECO:0000256" key="1">
    <source>
        <dbReference type="ARBA" id="ARBA00006926"/>
    </source>
</evidence>
<dbReference type="PANTHER" id="PTHR11592">
    <property type="entry name" value="GLUTATHIONE PEROXIDASE"/>
    <property type="match status" value="1"/>
</dbReference>
<gene>
    <name evidence="5" type="ORF">MAR_019619</name>
</gene>
<feature type="signal peptide" evidence="4">
    <location>
        <begin position="1"/>
        <end position="22"/>
    </location>
</feature>
<evidence type="ECO:0000256" key="4">
    <source>
        <dbReference type="SAM" id="SignalP"/>
    </source>
</evidence>
<dbReference type="Proteomes" id="UP001164746">
    <property type="component" value="Chromosome 5"/>
</dbReference>
<name>A0ABY7E2M2_MYAAR</name>
<reference evidence="5" key="1">
    <citation type="submission" date="2022-11" db="EMBL/GenBank/DDBJ databases">
        <title>Centuries of genome instability and evolution in soft-shell clam transmissible cancer (bioRxiv).</title>
        <authorList>
            <person name="Hart S.F.M."/>
            <person name="Yonemitsu M.A."/>
            <person name="Giersch R.M."/>
            <person name="Beal B.F."/>
            <person name="Arriagada G."/>
            <person name="Davis B.W."/>
            <person name="Ostrander E.A."/>
            <person name="Goff S.P."/>
            <person name="Metzger M.J."/>
        </authorList>
    </citation>
    <scope>NUCLEOTIDE SEQUENCE</scope>
    <source>
        <strain evidence="5">MELC-2E11</strain>
        <tissue evidence="5">Siphon/mantle</tissue>
    </source>
</reference>
<dbReference type="EMBL" id="CP111016">
    <property type="protein sequence ID" value="WAR04250.1"/>
    <property type="molecule type" value="Genomic_DNA"/>
</dbReference>
<feature type="chain" id="PRO_5045386810" evidence="4">
    <location>
        <begin position="23"/>
        <end position="179"/>
    </location>
</feature>
<protein>
    <submittedName>
        <fullName evidence="5">GPX-like protein</fullName>
    </submittedName>
</protein>
<dbReference type="Gene3D" id="3.40.30.10">
    <property type="entry name" value="Glutaredoxin"/>
    <property type="match status" value="1"/>
</dbReference>